<protein>
    <submittedName>
        <fullName evidence="1">Uncharacterized protein</fullName>
    </submittedName>
</protein>
<evidence type="ECO:0000313" key="2">
    <source>
        <dbReference type="Proteomes" id="UP000546200"/>
    </source>
</evidence>
<proteinExistence type="predicted"/>
<keyword evidence="2" id="KW-1185">Reference proteome</keyword>
<dbReference type="AlphaFoldDB" id="A0A7W9BEK1"/>
<evidence type="ECO:0000313" key="1">
    <source>
        <dbReference type="EMBL" id="MBB5715767.1"/>
    </source>
</evidence>
<dbReference type="Proteomes" id="UP000546200">
    <property type="component" value="Unassembled WGS sequence"/>
</dbReference>
<name>A0A7W9BEK1_9SPHN</name>
<gene>
    <name evidence="1" type="ORF">FHS94_002622</name>
</gene>
<accession>A0A7W9BEK1</accession>
<organism evidence="1 2">
    <name type="scientific">Sphingomonas aerophila</name>
    <dbReference type="NCBI Taxonomy" id="1344948"/>
    <lineage>
        <taxon>Bacteria</taxon>
        <taxon>Pseudomonadati</taxon>
        <taxon>Pseudomonadota</taxon>
        <taxon>Alphaproteobacteria</taxon>
        <taxon>Sphingomonadales</taxon>
        <taxon>Sphingomonadaceae</taxon>
        <taxon>Sphingomonas</taxon>
    </lineage>
</organism>
<comment type="caution">
    <text evidence="1">The sequence shown here is derived from an EMBL/GenBank/DDBJ whole genome shotgun (WGS) entry which is preliminary data.</text>
</comment>
<dbReference type="EMBL" id="JACIJK010000007">
    <property type="protein sequence ID" value="MBB5715767.1"/>
    <property type="molecule type" value="Genomic_DNA"/>
</dbReference>
<reference evidence="1 2" key="1">
    <citation type="submission" date="2020-08" db="EMBL/GenBank/DDBJ databases">
        <title>Genomic Encyclopedia of Type Strains, Phase IV (KMG-IV): sequencing the most valuable type-strain genomes for metagenomic binning, comparative biology and taxonomic classification.</title>
        <authorList>
            <person name="Goeker M."/>
        </authorList>
    </citation>
    <scope>NUCLEOTIDE SEQUENCE [LARGE SCALE GENOMIC DNA]</scope>
    <source>
        <strain evidence="1 2">DSM 100044</strain>
    </source>
</reference>
<dbReference type="RefSeq" id="WP_246348600.1">
    <property type="nucleotide sequence ID" value="NZ_JACIJK010000007.1"/>
</dbReference>
<sequence>MKTARETSQSLQRAKVGLVGLAAVLLLIGLASVIMRAVNRERPVAAVGASQPDVVANMAIDNAVDASSEPLADLGVSASTTNTVSPAPR</sequence>